<reference evidence="2 3" key="1">
    <citation type="submission" date="2021-05" db="EMBL/GenBank/DDBJ databases">
        <title>Phylogenetic classification of ten novel species belonging to the genus Bifidobacterium comprising B. colchicus sp. nov., B. abeli sp. nov., B. bicoloris sp. nov., B. guerezis sp. nov., B. rosaliae sp. nov., B. santillanensis sp. nov., B. argentati sp. nov., B. amazzoni sp. nov., B. pluviali sp. nov., and B. pinnaculum sp. nov.</title>
        <authorList>
            <person name="Lugli G.A."/>
            <person name="Ruiz Garcia L."/>
            <person name="Margolles A."/>
            <person name="Ventura M."/>
        </authorList>
    </citation>
    <scope>NUCLEOTIDE SEQUENCE [LARGE SCALE GENOMIC DNA]</scope>
    <source>
        <strain evidence="2 3">6T3</strain>
    </source>
</reference>
<feature type="transmembrane region" description="Helical" evidence="1">
    <location>
        <begin position="54"/>
        <end position="79"/>
    </location>
</feature>
<feature type="transmembrane region" description="Helical" evidence="1">
    <location>
        <begin position="12"/>
        <end position="34"/>
    </location>
</feature>
<keyword evidence="1" id="KW-0472">Membrane</keyword>
<evidence type="ECO:0000313" key="3">
    <source>
        <dbReference type="Proteomes" id="UP000812844"/>
    </source>
</evidence>
<keyword evidence="1" id="KW-1133">Transmembrane helix</keyword>
<gene>
    <name evidence="2" type="ORF">KIH73_08140</name>
</gene>
<comment type="caution">
    <text evidence="2">The sequence shown here is derived from an EMBL/GenBank/DDBJ whole genome shotgun (WGS) entry which is preliminary data.</text>
</comment>
<keyword evidence="1" id="KW-0812">Transmembrane</keyword>
<accession>A0ABS6WAI4</accession>
<organism evidence="2 3">
    <name type="scientific">Bifidobacterium phasiani</name>
    <dbReference type="NCBI Taxonomy" id="2834431"/>
    <lineage>
        <taxon>Bacteria</taxon>
        <taxon>Bacillati</taxon>
        <taxon>Actinomycetota</taxon>
        <taxon>Actinomycetes</taxon>
        <taxon>Bifidobacteriales</taxon>
        <taxon>Bifidobacteriaceae</taxon>
        <taxon>Bifidobacterium</taxon>
    </lineage>
</organism>
<dbReference type="RefSeq" id="WP_219082375.1">
    <property type="nucleotide sequence ID" value="NZ_JAHBBD010000019.1"/>
</dbReference>
<protein>
    <submittedName>
        <fullName evidence="2">Uncharacterized protein</fullName>
    </submittedName>
</protein>
<dbReference type="EMBL" id="JAHBBD010000019">
    <property type="protein sequence ID" value="MBW3083332.1"/>
    <property type="molecule type" value="Genomic_DNA"/>
</dbReference>
<name>A0ABS6WAI4_9BIFI</name>
<evidence type="ECO:0000313" key="2">
    <source>
        <dbReference type="EMBL" id="MBW3083332.1"/>
    </source>
</evidence>
<sequence length="80" mass="8362">MLDVNLFSQMGLLVLGGPMLLFGLVSFGLAGITYGVRTLCAKPAWEGSAVRPLLFLGLLLVLVGGTITLPALPALFSLVF</sequence>
<proteinExistence type="predicted"/>
<keyword evidence="3" id="KW-1185">Reference proteome</keyword>
<dbReference type="Proteomes" id="UP000812844">
    <property type="component" value="Unassembled WGS sequence"/>
</dbReference>
<evidence type="ECO:0000256" key="1">
    <source>
        <dbReference type="SAM" id="Phobius"/>
    </source>
</evidence>